<dbReference type="EMBL" id="ML977514">
    <property type="protein sequence ID" value="KAF2126039.1"/>
    <property type="molecule type" value="Genomic_DNA"/>
</dbReference>
<feature type="signal peptide" evidence="1">
    <location>
        <begin position="1"/>
        <end position="18"/>
    </location>
</feature>
<gene>
    <name evidence="2" type="ORF">P153DRAFT_399508</name>
</gene>
<evidence type="ECO:0000256" key="1">
    <source>
        <dbReference type="SAM" id="SignalP"/>
    </source>
</evidence>
<feature type="chain" id="PRO_5025686091" description="Celp0028 effector like protein" evidence="1">
    <location>
        <begin position="19"/>
        <end position="243"/>
    </location>
</feature>
<name>A0A6A6A2G2_9PLEO</name>
<evidence type="ECO:0008006" key="4">
    <source>
        <dbReference type="Google" id="ProtNLM"/>
    </source>
</evidence>
<evidence type="ECO:0000313" key="2">
    <source>
        <dbReference type="EMBL" id="KAF2126039.1"/>
    </source>
</evidence>
<accession>A0A6A6A2G2</accession>
<dbReference type="Proteomes" id="UP000799771">
    <property type="component" value="Unassembled WGS sequence"/>
</dbReference>
<keyword evidence="1" id="KW-0732">Signal</keyword>
<protein>
    <recommendedName>
        <fullName evidence="4">Celp0028 effector like protein</fullName>
    </recommendedName>
</protein>
<dbReference type="RefSeq" id="XP_033520431.1">
    <property type="nucleotide sequence ID" value="XM_033671733.1"/>
</dbReference>
<evidence type="ECO:0000313" key="3">
    <source>
        <dbReference type="Proteomes" id="UP000799771"/>
    </source>
</evidence>
<dbReference type="AlphaFoldDB" id="A0A6A6A2G2"/>
<reference evidence="2" key="1">
    <citation type="journal article" date="2020" name="Stud. Mycol.">
        <title>101 Dothideomycetes genomes: a test case for predicting lifestyles and emergence of pathogens.</title>
        <authorList>
            <person name="Haridas S."/>
            <person name="Albert R."/>
            <person name="Binder M."/>
            <person name="Bloem J."/>
            <person name="Labutti K."/>
            <person name="Salamov A."/>
            <person name="Andreopoulos B."/>
            <person name="Baker S."/>
            <person name="Barry K."/>
            <person name="Bills G."/>
            <person name="Bluhm B."/>
            <person name="Cannon C."/>
            <person name="Castanera R."/>
            <person name="Culley D."/>
            <person name="Daum C."/>
            <person name="Ezra D."/>
            <person name="Gonzalez J."/>
            <person name="Henrissat B."/>
            <person name="Kuo A."/>
            <person name="Liang C."/>
            <person name="Lipzen A."/>
            <person name="Lutzoni F."/>
            <person name="Magnuson J."/>
            <person name="Mondo S."/>
            <person name="Nolan M."/>
            <person name="Ohm R."/>
            <person name="Pangilinan J."/>
            <person name="Park H.-J."/>
            <person name="Ramirez L."/>
            <person name="Alfaro M."/>
            <person name="Sun H."/>
            <person name="Tritt A."/>
            <person name="Yoshinaga Y."/>
            <person name="Zwiers L.-H."/>
            <person name="Turgeon B."/>
            <person name="Goodwin S."/>
            <person name="Spatafora J."/>
            <person name="Crous P."/>
            <person name="Grigoriev I."/>
        </authorList>
    </citation>
    <scope>NUCLEOTIDE SEQUENCE</scope>
    <source>
        <strain evidence="2">CBS 119687</strain>
    </source>
</reference>
<proteinExistence type="predicted"/>
<keyword evidence="3" id="KW-1185">Reference proteome</keyword>
<dbReference type="GeneID" id="54412165"/>
<dbReference type="OrthoDB" id="4831122at2759"/>
<organism evidence="2 3">
    <name type="scientific">Dothidotthia symphoricarpi CBS 119687</name>
    <dbReference type="NCBI Taxonomy" id="1392245"/>
    <lineage>
        <taxon>Eukaryota</taxon>
        <taxon>Fungi</taxon>
        <taxon>Dikarya</taxon>
        <taxon>Ascomycota</taxon>
        <taxon>Pezizomycotina</taxon>
        <taxon>Dothideomycetes</taxon>
        <taxon>Pleosporomycetidae</taxon>
        <taxon>Pleosporales</taxon>
        <taxon>Dothidotthiaceae</taxon>
        <taxon>Dothidotthia</taxon>
    </lineage>
</organism>
<sequence>MHFTTALALASSIVLVAARPTVQVSEDDAILYGNGRFTVVKRADIEELQALRESGVTPPKPGYLNDTLTTASGEEVNKIGAAPLSKRANTIVIPNPASDFLGWDTQMSAVVKGAPTTLTVSSGYNVANSISVGVGASLTLVKDFLEVSTSIDYSQTWTSTLSQGFSAEVPAGKYGAFVSNAWTHRESGNIWQGSIGGDGTLTYYQAESFKSKNYDGLAWVDGVIVLCTGDEIPLRRCLGEGTL</sequence>